<dbReference type="Proteomes" id="UP001305779">
    <property type="component" value="Unassembled WGS sequence"/>
</dbReference>
<dbReference type="PANTHER" id="PTHR42748:SF26">
    <property type="entry name" value="NMRA-LIKE DOMAIN-CONTAINING PROTEIN"/>
    <property type="match status" value="1"/>
</dbReference>
<dbReference type="InterPro" id="IPR036291">
    <property type="entry name" value="NAD(P)-bd_dom_sf"/>
</dbReference>
<dbReference type="Gene3D" id="3.90.25.10">
    <property type="entry name" value="UDP-galactose 4-epimerase, domain 1"/>
    <property type="match status" value="1"/>
</dbReference>
<keyword evidence="2" id="KW-0521">NADP</keyword>
<evidence type="ECO:0000313" key="4">
    <source>
        <dbReference type="EMBL" id="KAK4497953.1"/>
    </source>
</evidence>
<dbReference type="InterPro" id="IPR008030">
    <property type="entry name" value="NmrA-like"/>
</dbReference>
<feature type="domain" description="NmrA-like" evidence="3">
    <location>
        <begin position="3"/>
        <end position="296"/>
    </location>
</feature>
<reference evidence="4 5" key="1">
    <citation type="journal article" date="2023" name="G3 (Bethesda)">
        <title>A chromosome-level genome assembly of Zasmidium syzygii isolated from banana leaves.</title>
        <authorList>
            <person name="van Westerhoven A.C."/>
            <person name="Mehrabi R."/>
            <person name="Talebi R."/>
            <person name="Steentjes M.B.F."/>
            <person name="Corcolon B."/>
            <person name="Chong P.A."/>
            <person name="Kema G.H.J."/>
            <person name="Seidl M.F."/>
        </authorList>
    </citation>
    <scope>NUCLEOTIDE SEQUENCE [LARGE SCALE GENOMIC DNA]</scope>
    <source>
        <strain evidence="4 5">P124</strain>
    </source>
</reference>
<proteinExistence type="inferred from homology"/>
<protein>
    <recommendedName>
        <fullName evidence="3">NmrA-like domain-containing protein</fullName>
    </recommendedName>
</protein>
<dbReference type="PANTHER" id="PTHR42748">
    <property type="entry name" value="NITROGEN METABOLITE REPRESSION PROTEIN NMRA FAMILY MEMBER"/>
    <property type="match status" value="1"/>
</dbReference>
<evidence type="ECO:0000259" key="3">
    <source>
        <dbReference type="Pfam" id="PF05368"/>
    </source>
</evidence>
<sequence length="330" mass="37261">MPKKLIVVVGVTGVQGGSVARLYAREPGWKVRGITRDVSKPSNAALRELGIELVQADLDDPVSLERAFEGANIVFAVTDFWQFIRDPSVLKEAEKTRKRLNEIACEREVQQGKNIIDVVSKLTPPLDRFVLSTLSNSERVTSGKVKWNLHFDGKGRYTDYLKATYPDLAAKTSYLYIGVYLDTWKNPLMRPVKKDDGTFALQLLRNQGDLPIPYLNAQNDTAHFVKALITSPQPTAVLGGSRFLTVVEFWRLWAKIKNVNLVEEVVDRIGDERIPAWLQEEMADSKTFTQSYGWAGGDPDVKRPEEIGVEMGKLTDIERWIEEEAYEGFL</sequence>
<comment type="similarity">
    <text evidence="1">Belongs to the NmrA-type oxidoreductase family.</text>
</comment>
<evidence type="ECO:0000313" key="5">
    <source>
        <dbReference type="Proteomes" id="UP001305779"/>
    </source>
</evidence>
<organism evidence="4 5">
    <name type="scientific">Zasmidium cellare</name>
    <name type="common">Wine cellar mold</name>
    <name type="synonym">Racodium cellare</name>
    <dbReference type="NCBI Taxonomy" id="395010"/>
    <lineage>
        <taxon>Eukaryota</taxon>
        <taxon>Fungi</taxon>
        <taxon>Dikarya</taxon>
        <taxon>Ascomycota</taxon>
        <taxon>Pezizomycotina</taxon>
        <taxon>Dothideomycetes</taxon>
        <taxon>Dothideomycetidae</taxon>
        <taxon>Mycosphaerellales</taxon>
        <taxon>Mycosphaerellaceae</taxon>
        <taxon>Zasmidium</taxon>
    </lineage>
</organism>
<dbReference type="InterPro" id="IPR051164">
    <property type="entry name" value="NmrA-like_oxidored"/>
</dbReference>
<keyword evidence="5" id="KW-1185">Reference proteome</keyword>
<dbReference type="Pfam" id="PF05368">
    <property type="entry name" value="NmrA"/>
    <property type="match status" value="1"/>
</dbReference>
<evidence type="ECO:0000256" key="1">
    <source>
        <dbReference type="ARBA" id="ARBA00006328"/>
    </source>
</evidence>
<gene>
    <name evidence="4" type="ORF">PRZ48_010609</name>
</gene>
<comment type="caution">
    <text evidence="4">The sequence shown here is derived from an EMBL/GenBank/DDBJ whole genome shotgun (WGS) entry which is preliminary data.</text>
</comment>
<evidence type="ECO:0000256" key="2">
    <source>
        <dbReference type="ARBA" id="ARBA00022857"/>
    </source>
</evidence>
<name>A0ABR0EA25_ZASCE</name>
<dbReference type="EMBL" id="JAXOVC010000008">
    <property type="protein sequence ID" value="KAK4497953.1"/>
    <property type="molecule type" value="Genomic_DNA"/>
</dbReference>
<accession>A0ABR0EA25</accession>
<dbReference type="Gene3D" id="3.40.50.720">
    <property type="entry name" value="NAD(P)-binding Rossmann-like Domain"/>
    <property type="match status" value="1"/>
</dbReference>
<dbReference type="SUPFAM" id="SSF51735">
    <property type="entry name" value="NAD(P)-binding Rossmann-fold domains"/>
    <property type="match status" value="1"/>
</dbReference>